<dbReference type="AlphaFoldDB" id="E3MIC4"/>
<dbReference type="InterPro" id="IPR006195">
    <property type="entry name" value="aa-tRNA-synth_II"/>
</dbReference>
<dbReference type="InterPro" id="IPR004364">
    <property type="entry name" value="Aa-tRNA-synt_II"/>
</dbReference>
<keyword evidence="3" id="KW-0067">ATP-binding</keyword>
<keyword evidence="4" id="KW-0648">Protein biosynthesis</keyword>
<dbReference type="PANTHER" id="PTHR22594">
    <property type="entry name" value="ASPARTYL/LYSYL-TRNA SYNTHETASE"/>
    <property type="match status" value="1"/>
</dbReference>
<keyword evidence="2" id="KW-0547">Nucleotide-binding</keyword>
<dbReference type="STRING" id="31234.E3MIC4"/>
<protein>
    <submittedName>
        <fullName evidence="7">CRE-NARS-2 protein</fullName>
    </submittedName>
</protein>
<organism evidence="8">
    <name type="scientific">Caenorhabditis remanei</name>
    <name type="common">Caenorhabditis vulgaris</name>
    <dbReference type="NCBI Taxonomy" id="31234"/>
    <lineage>
        <taxon>Eukaryota</taxon>
        <taxon>Metazoa</taxon>
        <taxon>Ecdysozoa</taxon>
        <taxon>Nematoda</taxon>
        <taxon>Chromadorea</taxon>
        <taxon>Rhabditida</taxon>
        <taxon>Rhabditina</taxon>
        <taxon>Rhabditomorpha</taxon>
        <taxon>Rhabditoidea</taxon>
        <taxon>Rhabditidae</taxon>
        <taxon>Peloderinae</taxon>
        <taxon>Caenorhabditis</taxon>
    </lineage>
</organism>
<dbReference type="SUPFAM" id="SSF50249">
    <property type="entry name" value="Nucleic acid-binding proteins"/>
    <property type="match status" value="1"/>
</dbReference>
<keyword evidence="8" id="KW-1185">Reference proteome</keyword>
<dbReference type="FunCoup" id="E3MIC4">
    <property type="interactions" value="2316"/>
</dbReference>
<dbReference type="InterPro" id="IPR012340">
    <property type="entry name" value="NA-bd_OB-fold"/>
</dbReference>
<dbReference type="GO" id="GO:0006421">
    <property type="term" value="P:asparaginyl-tRNA aminoacylation"/>
    <property type="evidence" value="ECO:0007669"/>
    <property type="project" value="TreeGrafter"/>
</dbReference>
<keyword evidence="1" id="KW-0436">Ligase</keyword>
<gene>
    <name evidence="7" type="primary">Cre-nars-2</name>
    <name evidence="7" type="ORF">CRE_01081</name>
</gene>
<dbReference type="GO" id="GO:0003676">
    <property type="term" value="F:nucleic acid binding"/>
    <property type="evidence" value="ECO:0007669"/>
    <property type="project" value="InterPro"/>
</dbReference>
<reference evidence="7" key="1">
    <citation type="submission" date="2007-07" db="EMBL/GenBank/DDBJ databases">
        <title>PCAP assembly of the Caenorhabditis remanei genome.</title>
        <authorList>
            <consortium name="The Caenorhabditis remanei Sequencing Consortium"/>
            <person name="Wilson R.K."/>
        </authorList>
    </citation>
    <scope>NUCLEOTIDE SEQUENCE [LARGE SCALE GENOMIC DNA]</scope>
    <source>
        <strain evidence="7">PB4641</strain>
    </source>
</reference>
<dbReference type="PROSITE" id="PS50862">
    <property type="entry name" value="AA_TRNA_LIGASE_II"/>
    <property type="match status" value="1"/>
</dbReference>
<dbReference type="Gene3D" id="3.30.930.10">
    <property type="entry name" value="Bira Bifunctional Protein, Domain 2"/>
    <property type="match status" value="1"/>
</dbReference>
<dbReference type="InterPro" id="IPR004365">
    <property type="entry name" value="NA-bd_OB_tRNA"/>
</dbReference>
<name>E3MIC4_CAERE</name>
<evidence type="ECO:0000256" key="5">
    <source>
        <dbReference type="ARBA" id="ARBA00023146"/>
    </source>
</evidence>
<dbReference type="Pfam" id="PF00152">
    <property type="entry name" value="tRNA-synt_2"/>
    <property type="match status" value="1"/>
</dbReference>
<evidence type="ECO:0000313" key="7">
    <source>
        <dbReference type="EMBL" id="EFP02408.1"/>
    </source>
</evidence>
<dbReference type="OMA" id="PEMAFYD"/>
<dbReference type="Gene3D" id="2.40.50.140">
    <property type="entry name" value="Nucleic acid-binding proteins"/>
    <property type="match status" value="1"/>
</dbReference>
<evidence type="ECO:0000256" key="2">
    <source>
        <dbReference type="ARBA" id="ARBA00022741"/>
    </source>
</evidence>
<dbReference type="HOGENOM" id="CLU_004553_2_0_1"/>
<sequence length="444" mass="50505">MRLLLPRRFSTKTLDGWAKSVQKSGKNVFVKVDNGRSRGLIQLVANKQIAQEVKVGNAIRAIGSFEKSPGSQQETEFVADQLNIIGRDENPRYEDLSADNLRKKTHLRARNSQFASFLRARSALFRETHEFFMSRDFIHIDTPKLTRNDCEGGGEVFDVVTTSAESLNGSEGIKEDAMYLSVSSQLHLEAMVRYELINRLQRVYTLGPAFRAEKQQSHAHLSEFYMLEVEVAFVDVILFSLFSTIIILYFQNIEEMCSLVESYVQNMFSFLHSPKLRTELEIMNSQHLASIPLNSPFSRITYEDAVKVLTSDGSNVSAKSGLSKKNELDLVKFHDNQPVFVTHYPKNQKPFYMARTQDDTKTLSFDLLVPGVGELAGGSVREPDAEKLKERGCGIEWYLETRKRGQPPTAGFGIGFERLLQYLLGIQNIKDTLAFPRWHRHCQC</sequence>
<dbReference type="Proteomes" id="UP000008281">
    <property type="component" value="Unassembled WGS sequence"/>
</dbReference>
<dbReference type="EMBL" id="DS268447">
    <property type="protein sequence ID" value="EFP02408.1"/>
    <property type="molecule type" value="Genomic_DNA"/>
</dbReference>
<dbReference type="PANTHER" id="PTHR22594:SF34">
    <property type="entry name" value="ASPARAGINE--TRNA LIGASE, MITOCHONDRIAL-RELATED"/>
    <property type="match status" value="1"/>
</dbReference>
<dbReference type="SUPFAM" id="SSF55681">
    <property type="entry name" value="Class II aaRS and biotin synthetases"/>
    <property type="match status" value="1"/>
</dbReference>
<dbReference type="Pfam" id="PF01336">
    <property type="entry name" value="tRNA_anti-codon"/>
    <property type="match status" value="1"/>
</dbReference>
<dbReference type="OrthoDB" id="360585at2759"/>
<dbReference type="GO" id="GO:0004816">
    <property type="term" value="F:asparagine-tRNA ligase activity"/>
    <property type="evidence" value="ECO:0007669"/>
    <property type="project" value="TreeGrafter"/>
</dbReference>
<dbReference type="InParanoid" id="E3MIC4"/>
<evidence type="ECO:0000256" key="4">
    <source>
        <dbReference type="ARBA" id="ARBA00022917"/>
    </source>
</evidence>
<proteinExistence type="predicted"/>
<evidence type="ECO:0000313" key="8">
    <source>
        <dbReference type="Proteomes" id="UP000008281"/>
    </source>
</evidence>
<evidence type="ECO:0000256" key="1">
    <source>
        <dbReference type="ARBA" id="ARBA00022598"/>
    </source>
</evidence>
<feature type="domain" description="Aminoacyl-transfer RNA synthetases class-II family profile" evidence="6">
    <location>
        <begin position="118"/>
        <end position="436"/>
    </location>
</feature>
<dbReference type="eggNOG" id="KOG0554">
    <property type="taxonomic scope" value="Eukaryota"/>
</dbReference>
<dbReference type="InterPro" id="IPR045864">
    <property type="entry name" value="aa-tRNA-synth_II/BPL/LPL"/>
</dbReference>
<evidence type="ECO:0000256" key="3">
    <source>
        <dbReference type="ARBA" id="ARBA00022840"/>
    </source>
</evidence>
<accession>E3MIC4</accession>
<dbReference type="GO" id="GO:0005524">
    <property type="term" value="F:ATP binding"/>
    <property type="evidence" value="ECO:0007669"/>
    <property type="project" value="UniProtKB-KW"/>
</dbReference>
<dbReference type="GO" id="GO:0005739">
    <property type="term" value="C:mitochondrion"/>
    <property type="evidence" value="ECO:0007669"/>
    <property type="project" value="TreeGrafter"/>
</dbReference>
<keyword evidence="5" id="KW-0030">Aminoacyl-tRNA synthetase</keyword>
<evidence type="ECO:0000259" key="6">
    <source>
        <dbReference type="PROSITE" id="PS50862"/>
    </source>
</evidence>